<evidence type="ECO:0000313" key="3">
    <source>
        <dbReference type="EMBL" id="NVN10632.1"/>
    </source>
</evidence>
<accession>A0A7Y7IUZ5</accession>
<organism evidence="3 4">
    <name type="scientific">Nguyenibacter vanlangensis</name>
    <dbReference type="NCBI Taxonomy" id="1216886"/>
    <lineage>
        <taxon>Bacteria</taxon>
        <taxon>Pseudomonadati</taxon>
        <taxon>Pseudomonadota</taxon>
        <taxon>Alphaproteobacteria</taxon>
        <taxon>Acetobacterales</taxon>
        <taxon>Acetobacteraceae</taxon>
        <taxon>Nguyenibacter</taxon>
    </lineage>
</organism>
<feature type="transmembrane region" description="Helical" evidence="1">
    <location>
        <begin position="183"/>
        <end position="206"/>
    </location>
</feature>
<dbReference type="Proteomes" id="UP000534870">
    <property type="component" value="Unassembled WGS sequence"/>
</dbReference>
<keyword evidence="3" id="KW-0012">Acyltransferase</keyword>
<dbReference type="AlphaFoldDB" id="A0A7Y7IUZ5"/>
<dbReference type="PANTHER" id="PTHR23028:SF134">
    <property type="entry name" value="PUTATIVE (AFU_ORTHOLOGUE AFUA_4G08520)-RELATED"/>
    <property type="match status" value="1"/>
</dbReference>
<evidence type="ECO:0000256" key="1">
    <source>
        <dbReference type="SAM" id="Phobius"/>
    </source>
</evidence>
<keyword evidence="1" id="KW-0812">Transmembrane</keyword>
<evidence type="ECO:0000313" key="4">
    <source>
        <dbReference type="Proteomes" id="UP000534870"/>
    </source>
</evidence>
<dbReference type="RefSeq" id="WP_176639398.1">
    <property type="nucleotide sequence ID" value="NZ_JABXXP010000058.1"/>
</dbReference>
<proteinExistence type="predicted"/>
<feature type="transmembrane region" description="Helical" evidence="1">
    <location>
        <begin position="12"/>
        <end position="33"/>
    </location>
</feature>
<keyword evidence="3" id="KW-0808">Transferase</keyword>
<reference evidence="3 4" key="1">
    <citation type="submission" date="2020-06" db="EMBL/GenBank/DDBJ databases">
        <title>Description of novel acetic acid bacteria.</title>
        <authorList>
            <person name="Sombolestani A."/>
        </authorList>
    </citation>
    <scope>NUCLEOTIDE SEQUENCE [LARGE SCALE GENOMIC DNA]</scope>
    <source>
        <strain evidence="3 4">LMG 31431</strain>
    </source>
</reference>
<feature type="transmembrane region" description="Helical" evidence="1">
    <location>
        <begin position="39"/>
        <end position="58"/>
    </location>
</feature>
<feature type="domain" description="Acyltransferase 3" evidence="2">
    <location>
        <begin position="7"/>
        <end position="321"/>
    </location>
</feature>
<dbReference type="EMBL" id="JABXXP010000058">
    <property type="protein sequence ID" value="NVN10632.1"/>
    <property type="molecule type" value="Genomic_DNA"/>
</dbReference>
<feature type="transmembrane region" description="Helical" evidence="1">
    <location>
        <begin position="213"/>
        <end position="230"/>
    </location>
</feature>
<dbReference type="InterPro" id="IPR050879">
    <property type="entry name" value="Acyltransferase_3"/>
</dbReference>
<protein>
    <submittedName>
        <fullName evidence="3">Acyltransferase</fullName>
    </submittedName>
</protein>
<feature type="transmembrane region" description="Helical" evidence="1">
    <location>
        <begin position="79"/>
        <end position="98"/>
    </location>
</feature>
<comment type="caution">
    <text evidence="3">The sequence shown here is derived from an EMBL/GenBank/DDBJ whole genome shotgun (WGS) entry which is preliminary data.</text>
</comment>
<dbReference type="Pfam" id="PF01757">
    <property type="entry name" value="Acyl_transf_3"/>
    <property type="match status" value="1"/>
</dbReference>
<sequence>MEKRLFHTIDGLRGLAAAAVVLLHMGMIFPHAWYPPGAYLAVDLFFGLSGFVLAEAYAARLEAGLPISAFLRERVLRLWPLYTLGLSIGAAATTVKVLCHHAPVSALFSFPLALVYFPWSGSQGELYPLNLPAWSLFYELLVNTLMAATWRRLSNQALAGLIGCCALGLVAAAWITGSLNAGFTWGGAPIAVARVGFSFFLGILLWRARLRPIGFSAWVPMTILVVGLVADMAPVPHGAADLLAVFLLFPLIIWLSGSVQPSGPSLPVFKALGAASYAVYTVHEPILQCIASVINKGFGISLATIPLWDCVAMLIGLFLLSLRLNALDLTVRHHLRRLVRPLPSSGPILAAPSYRPSSDRPG</sequence>
<feature type="transmembrane region" description="Helical" evidence="1">
    <location>
        <begin position="300"/>
        <end position="322"/>
    </location>
</feature>
<name>A0A7Y7IUZ5_9PROT</name>
<gene>
    <name evidence="3" type="ORF">HUK84_05635</name>
</gene>
<keyword evidence="1" id="KW-0472">Membrane</keyword>
<evidence type="ECO:0000259" key="2">
    <source>
        <dbReference type="Pfam" id="PF01757"/>
    </source>
</evidence>
<keyword evidence="1" id="KW-1133">Transmembrane helix</keyword>
<dbReference type="PANTHER" id="PTHR23028">
    <property type="entry name" value="ACETYLTRANSFERASE"/>
    <property type="match status" value="1"/>
</dbReference>
<dbReference type="GO" id="GO:0016747">
    <property type="term" value="F:acyltransferase activity, transferring groups other than amino-acyl groups"/>
    <property type="evidence" value="ECO:0007669"/>
    <property type="project" value="InterPro"/>
</dbReference>
<feature type="transmembrane region" description="Helical" evidence="1">
    <location>
        <begin position="157"/>
        <end position="177"/>
    </location>
</feature>
<feature type="transmembrane region" description="Helical" evidence="1">
    <location>
        <begin position="131"/>
        <end position="150"/>
    </location>
</feature>
<dbReference type="InterPro" id="IPR002656">
    <property type="entry name" value="Acyl_transf_3_dom"/>
</dbReference>